<dbReference type="GO" id="GO:0044389">
    <property type="term" value="F:ubiquitin-like protein ligase binding"/>
    <property type="evidence" value="ECO:0000318"/>
    <property type="project" value="GO_Central"/>
</dbReference>
<feature type="region of interest" description="Disordered" evidence="4">
    <location>
        <begin position="1"/>
        <end position="25"/>
    </location>
</feature>
<dbReference type="GO" id="GO:0016925">
    <property type="term" value="P:protein sumoylation"/>
    <property type="evidence" value="ECO:0000318"/>
    <property type="project" value="GO_Central"/>
</dbReference>
<dbReference type="GeneID" id="100178367"/>
<reference evidence="6" key="3">
    <citation type="submission" date="2025-08" db="UniProtKB">
        <authorList>
            <consortium name="Ensembl"/>
        </authorList>
    </citation>
    <scope>IDENTIFICATION</scope>
</reference>
<dbReference type="GO" id="GO:0005634">
    <property type="term" value="C:nucleus"/>
    <property type="evidence" value="ECO:0000318"/>
    <property type="project" value="GO_Central"/>
</dbReference>
<dbReference type="SMART" id="SM00213">
    <property type="entry name" value="UBQ"/>
    <property type="match status" value="1"/>
</dbReference>
<protein>
    <recommendedName>
        <fullName evidence="3">Small ubiquitin-related modifier</fullName>
        <shortName evidence="3">SUMO</shortName>
    </recommendedName>
</protein>
<keyword evidence="3" id="KW-0539">Nucleus</keyword>
<dbReference type="PROSITE" id="PS50053">
    <property type="entry name" value="UBIQUITIN_2"/>
    <property type="match status" value="1"/>
</dbReference>
<evidence type="ECO:0000313" key="7">
    <source>
        <dbReference type="Proteomes" id="UP000008144"/>
    </source>
</evidence>
<dbReference type="InterPro" id="IPR000626">
    <property type="entry name" value="Ubiquitin-like_dom"/>
</dbReference>
<evidence type="ECO:0000259" key="5">
    <source>
        <dbReference type="PROSITE" id="PS50053"/>
    </source>
</evidence>
<comment type="similarity">
    <text evidence="1 3">Belongs to the ubiquitin family. SUMO subfamily.</text>
</comment>
<evidence type="ECO:0000256" key="4">
    <source>
        <dbReference type="SAM" id="MobiDB-lite"/>
    </source>
</evidence>
<gene>
    <name evidence="6" type="primary">LOC100178367</name>
</gene>
<keyword evidence="2" id="KW-1017">Isopeptide bond</keyword>
<dbReference type="PANTHER" id="PTHR10562">
    <property type="entry name" value="SMALL UBIQUITIN-RELATED MODIFIER"/>
    <property type="match status" value="1"/>
</dbReference>
<dbReference type="FunFam" id="3.10.20.90:FF:000174">
    <property type="entry name" value="Small ubiquitin-related modifier"/>
    <property type="match status" value="1"/>
</dbReference>
<feature type="compositionally biased region" description="Basic and acidic residues" evidence="4">
    <location>
        <begin position="1"/>
        <end position="22"/>
    </location>
</feature>
<accession>H2XTC9</accession>
<comment type="subcellular location">
    <subcellularLocation>
        <location evidence="3">Nucleus</location>
    </subcellularLocation>
</comment>
<proteinExistence type="inferred from homology"/>
<dbReference type="Proteomes" id="UP000008144">
    <property type="component" value="Chromosome 14"/>
</dbReference>
<dbReference type="HOGENOM" id="CLU_148322_2_1_1"/>
<dbReference type="OMA" id="SKMMNAY"/>
<evidence type="ECO:0000256" key="1">
    <source>
        <dbReference type="ARBA" id="ARBA00009185"/>
    </source>
</evidence>
<dbReference type="GO" id="GO:0031386">
    <property type="term" value="F:protein tag activity"/>
    <property type="evidence" value="ECO:0000318"/>
    <property type="project" value="GO_Central"/>
</dbReference>
<reference evidence="6" key="2">
    <citation type="journal article" date="2008" name="Genome Biol.">
        <title>Improved genome assembly and evidence-based global gene model set for the chordate Ciona intestinalis: new insight into intron and operon populations.</title>
        <authorList>
            <person name="Satou Y."/>
            <person name="Mineta K."/>
            <person name="Ogasawara M."/>
            <person name="Sasakura Y."/>
            <person name="Shoguchi E."/>
            <person name="Ueno K."/>
            <person name="Yamada L."/>
            <person name="Matsumoto J."/>
            <person name="Wasserscheid J."/>
            <person name="Dewar K."/>
            <person name="Wiley G.B."/>
            <person name="Macmil S.L."/>
            <person name="Roe B.A."/>
            <person name="Zeller R.W."/>
            <person name="Hastings K.E."/>
            <person name="Lemaire P."/>
            <person name="Lindquist E."/>
            <person name="Endo T."/>
            <person name="Hotta K."/>
            <person name="Inaba K."/>
        </authorList>
    </citation>
    <scope>NUCLEOTIDE SEQUENCE [LARGE SCALE GENOMIC DNA]</scope>
    <source>
        <strain evidence="6">wild type</strain>
    </source>
</reference>
<dbReference type="RefSeq" id="XP_002121678.1">
    <property type="nucleotide sequence ID" value="XM_002121642.5"/>
</dbReference>
<dbReference type="AlphaFoldDB" id="H2XTC9"/>
<dbReference type="EMBL" id="EAAA01001296">
    <property type="status" value="NOT_ANNOTATED_CDS"/>
    <property type="molecule type" value="Genomic_DNA"/>
</dbReference>
<dbReference type="GeneTree" id="ENSGT00950000182895"/>
<dbReference type="STRING" id="7719.ENSCINP00000032913"/>
<dbReference type="KEGG" id="cin:100178367"/>
<dbReference type="CDD" id="cd16115">
    <property type="entry name" value="Ubl_SUMO2_3_4"/>
    <property type="match status" value="1"/>
</dbReference>
<dbReference type="Pfam" id="PF11976">
    <property type="entry name" value="Rad60-SLD"/>
    <property type="match status" value="1"/>
</dbReference>
<keyword evidence="3" id="KW-0833">Ubl conjugation pathway</keyword>
<dbReference type="OrthoDB" id="442921at2759"/>
<keyword evidence="7" id="KW-1185">Reference proteome</keyword>
<accession>A0A1W2W244</accession>
<dbReference type="InterPro" id="IPR029071">
    <property type="entry name" value="Ubiquitin-like_domsf"/>
</dbReference>
<feature type="domain" description="Ubiquitin-like" evidence="5">
    <location>
        <begin position="19"/>
        <end position="96"/>
    </location>
</feature>
<dbReference type="FunCoup" id="H2XTC9">
    <property type="interactions" value="792"/>
</dbReference>
<sequence>MSDEKNSKPGQEVKSEGSDHINLKVTGSDGSVVQFKIKRHTPLRKLMQAYCDRQGQSMSLIRFRFDGQAINENDTPNKLEMEDEDTIDVFTQQTGGRRS</sequence>
<evidence type="ECO:0000313" key="6">
    <source>
        <dbReference type="Ensembl" id="ENSCINP00000032913.1"/>
    </source>
</evidence>
<reference evidence="7" key="1">
    <citation type="journal article" date="2002" name="Science">
        <title>The draft genome of Ciona intestinalis: insights into chordate and vertebrate origins.</title>
        <authorList>
            <person name="Dehal P."/>
            <person name="Satou Y."/>
            <person name="Campbell R.K."/>
            <person name="Chapman J."/>
            <person name="Degnan B."/>
            <person name="De Tomaso A."/>
            <person name="Davidson B."/>
            <person name="Di Gregorio A."/>
            <person name="Gelpke M."/>
            <person name="Goodstein D.M."/>
            <person name="Harafuji N."/>
            <person name="Hastings K.E."/>
            <person name="Ho I."/>
            <person name="Hotta K."/>
            <person name="Huang W."/>
            <person name="Kawashima T."/>
            <person name="Lemaire P."/>
            <person name="Martinez D."/>
            <person name="Meinertzhagen I.A."/>
            <person name="Necula S."/>
            <person name="Nonaka M."/>
            <person name="Putnam N."/>
            <person name="Rash S."/>
            <person name="Saiga H."/>
            <person name="Satake M."/>
            <person name="Terry A."/>
            <person name="Yamada L."/>
            <person name="Wang H.G."/>
            <person name="Awazu S."/>
            <person name="Azumi K."/>
            <person name="Boore J."/>
            <person name="Branno M."/>
            <person name="Chin-Bow S."/>
            <person name="DeSantis R."/>
            <person name="Doyle S."/>
            <person name="Francino P."/>
            <person name="Keys D.N."/>
            <person name="Haga S."/>
            <person name="Hayashi H."/>
            <person name="Hino K."/>
            <person name="Imai K.S."/>
            <person name="Inaba K."/>
            <person name="Kano S."/>
            <person name="Kobayashi K."/>
            <person name="Kobayashi M."/>
            <person name="Lee B.I."/>
            <person name="Makabe K.W."/>
            <person name="Manohar C."/>
            <person name="Matassi G."/>
            <person name="Medina M."/>
            <person name="Mochizuki Y."/>
            <person name="Mount S."/>
            <person name="Morishita T."/>
            <person name="Miura S."/>
            <person name="Nakayama A."/>
            <person name="Nishizaka S."/>
            <person name="Nomoto H."/>
            <person name="Ohta F."/>
            <person name="Oishi K."/>
            <person name="Rigoutsos I."/>
            <person name="Sano M."/>
            <person name="Sasaki A."/>
            <person name="Sasakura Y."/>
            <person name="Shoguchi E."/>
            <person name="Shin-i T."/>
            <person name="Spagnuolo A."/>
            <person name="Stainier D."/>
            <person name="Suzuki M.M."/>
            <person name="Tassy O."/>
            <person name="Takatori N."/>
            <person name="Tokuoka M."/>
            <person name="Yagi K."/>
            <person name="Yoshizaki F."/>
            <person name="Wada S."/>
            <person name="Zhang C."/>
            <person name="Hyatt P.D."/>
            <person name="Larimer F."/>
            <person name="Detter C."/>
            <person name="Doggett N."/>
            <person name="Glavina T."/>
            <person name="Hawkins T."/>
            <person name="Richardson P."/>
            <person name="Lucas S."/>
            <person name="Kohara Y."/>
            <person name="Levine M."/>
            <person name="Satoh N."/>
            <person name="Rokhsar D.S."/>
        </authorList>
    </citation>
    <scope>NUCLEOTIDE SEQUENCE [LARGE SCALE GENOMIC DNA]</scope>
</reference>
<name>H2XTC9_CIOIN</name>
<dbReference type="Ensembl" id="ENSCINT00000033662.1">
    <property type="protein sequence ID" value="ENSCINP00000032913.1"/>
    <property type="gene ID" value="ENSCING00000022254.1"/>
</dbReference>
<organism evidence="6 7">
    <name type="scientific">Ciona intestinalis</name>
    <name type="common">Transparent sea squirt</name>
    <name type="synonym">Ascidia intestinalis</name>
    <dbReference type="NCBI Taxonomy" id="7719"/>
    <lineage>
        <taxon>Eukaryota</taxon>
        <taxon>Metazoa</taxon>
        <taxon>Chordata</taxon>
        <taxon>Tunicata</taxon>
        <taxon>Ascidiacea</taxon>
        <taxon>Phlebobranchia</taxon>
        <taxon>Cionidae</taxon>
        <taxon>Ciona</taxon>
    </lineage>
</organism>
<evidence type="ECO:0000256" key="3">
    <source>
        <dbReference type="RuleBase" id="RU361190"/>
    </source>
</evidence>
<reference evidence="6" key="4">
    <citation type="submission" date="2025-09" db="UniProtKB">
        <authorList>
            <consortium name="Ensembl"/>
        </authorList>
    </citation>
    <scope>IDENTIFICATION</scope>
</reference>
<dbReference type="SUPFAM" id="SSF54236">
    <property type="entry name" value="Ubiquitin-like"/>
    <property type="match status" value="1"/>
</dbReference>
<dbReference type="Gene3D" id="3.10.20.90">
    <property type="entry name" value="Phosphatidylinositol 3-kinase Catalytic Subunit, Chain A, domain 1"/>
    <property type="match status" value="1"/>
</dbReference>
<dbReference type="InterPro" id="IPR022617">
    <property type="entry name" value="Rad60/SUMO-like_dom"/>
</dbReference>
<dbReference type="InParanoid" id="H2XTC9"/>
<evidence type="ECO:0000256" key="2">
    <source>
        <dbReference type="ARBA" id="ARBA00022499"/>
    </source>
</evidence>